<dbReference type="PANTHER" id="PTHR42850">
    <property type="entry name" value="METALLOPHOSPHOESTERASE"/>
    <property type="match status" value="1"/>
</dbReference>
<comment type="caution">
    <text evidence="2">The sequence shown here is derived from an EMBL/GenBank/DDBJ whole genome shotgun (WGS) entry which is preliminary data.</text>
</comment>
<evidence type="ECO:0000313" key="3">
    <source>
        <dbReference type="Proteomes" id="UP000234190"/>
    </source>
</evidence>
<accession>A0A2N4U293</accession>
<dbReference type="Gene3D" id="3.60.21.10">
    <property type="match status" value="1"/>
</dbReference>
<dbReference type="EMBL" id="PDNW01000012">
    <property type="protein sequence ID" value="PLC49127.1"/>
    <property type="molecule type" value="Genomic_DNA"/>
</dbReference>
<name>A0A2N4U293_9BURK</name>
<sequence length="221" mass="25011">MGTLIQRYEKNLTGRDYAVGDIHGHFSRLQQAIEMVGFNPDKDRLFSVGDLVDRGPEAEQALDWLALPWFHAVRGNHEDYAIRHSLAGRVDIENYRVNGGGWFLDMPSARQKQFGLVFNELPYAMEIETKNGLVGMLHADCPVRDWNFLLEALGTEAARTRAIWSRERLQRLDETAVRNIHAVVVGHTPIQEVIALGNTVHIDTGGWLKEGHFTLLDLESI</sequence>
<dbReference type="InterPro" id="IPR029052">
    <property type="entry name" value="Metallo-depent_PP-like"/>
</dbReference>
<dbReference type="GO" id="GO:0016791">
    <property type="term" value="F:phosphatase activity"/>
    <property type="evidence" value="ECO:0007669"/>
    <property type="project" value="TreeGrafter"/>
</dbReference>
<dbReference type="InterPro" id="IPR006186">
    <property type="entry name" value="Ser/Thr-sp_prot-phosphatase"/>
</dbReference>
<dbReference type="PANTHER" id="PTHR42850:SF4">
    <property type="entry name" value="ZINC-DEPENDENT ENDOPOLYPHOSPHATASE"/>
    <property type="match status" value="1"/>
</dbReference>
<evidence type="ECO:0000259" key="1">
    <source>
        <dbReference type="PROSITE" id="PS00125"/>
    </source>
</evidence>
<dbReference type="RefSeq" id="WP_102074583.1">
    <property type="nucleotide sequence ID" value="NZ_PDNW01000012.1"/>
</dbReference>
<organism evidence="2 3">
    <name type="scientific">Pollutimonas subterranea</name>
    <dbReference type="NCBI Taxonomy" id="2045210"/>
    <lineage>
        <taxon>Bacteria</taxon>
        <taxon>Pseudomonadati</taxon>
        <taxon>Pseudomonadota</taxon>
        <taxon>Betaproteobacteria</taxon>
        <taxon>Burkholderiales</taxon>
        <taxon>Alcaligenaceae</taxon>
        <taxon>Pollutimonas</taxon>
    </lineage>
</organism>
<dbReference type="PROSITE" id="PS00125">
    <property type="entry name" value="SER_THR_PHOSPHATASE"/>
    <property type="match status" value="1"/>
</dbReference>
<dbReference type="SUPFAM" id="SSF56300">
    <property type="entry name" value="Metallo-dependent phosphatases"/>
    <property type="match status" value="1"/>
</dbReference>
<protein>
    <submittedName>
        <fullName evidence="2">Serine/threonine protein phosphatase</fullName>
    </submittedName>
</protein>
<dbReference type="InterPro" id="IPR004843">
    <property type="entry name" value="Calcineurin-like_PHP"/>
</dbReference>
<dbReference type="Proteomes" id="UP000234190">
    <property type="component" value="Unassembled WGS sequence"/>
</dbReference>
<reference evidence="2 3" key="1">
    <citation type="submission" date="2017-10" db="EMBL/GenBank/DDBJ databases">
        <title>Two draft genome sequences of Pusillimonas sp. strains isolated from a nitrate- and radionuclide-contaminated groundwater in Russia.</title>
        <authorList>
            <person name="Grouzdev D.S."/>
            <person name="Tourova T.P."/>
            <person name="Goeva M.A."/>
            <person name="Babich T.L."/>
            <person name="Sokolova D.S."/>
            <person name="Abdullin R."/>
            <person name="Poltaraus A.B."/>
            <person name="Toshchakov S.V."/>
            <person name="Nazina T.N."/>
        </authorList>
    </citation>
    <scope>NUCLEOTIDE SEQUENCE [LARGE SCALE GENOMIC DNA]</scope>
    <source>
        <strain evidence="2 3">JR1/69-3-13</strain>
    </source>
</reference>
<keyword evidence="3" id="KW-1185">Reference proteome</keyword>
<dbReference type="AlphaFoldDB" id="A0A2N4U293"/>
<dbReference type="Pfam" id="PF00149">
    <property type="entry name" value="Metallophos"/>
    <property type="match status" value="1"/>
</dbReference>
<gene>
    <name evidence="2" type="ORF">CR159_13960</name>
</gene>
<dbReference type="GO" id="GO:0005737">
    <property type="term" value="C:cytoplasm"/>
    <property type="evidence" value="ECO:0007669"/>
    <property type="project" value="TreeGrafter"/>
</dbReference>
<dbReference type="OrthoDB" id="5296354at2"/>
<proteinExistence type="predicted"/>
<dbReference type="InterPro" id="IPR050126">
    <property type="entry name" value="Ap4A_hydrolase"/>
</dbReference>
<feature type="domain" description="Serine/threonine specific protein phosphatases" evidence="1">
    <location>
        <begin position="73"/>
        <end position="78"/>
    </location>
</feature>
<evidence type="ECO:0000313" key="2">
    <source>
        <dbReference type="EMBL" id="PLC49127.1"/>
    </source>
</evidence>